<feature type="coiled-coil region" evidence="1">
    <location>
        <begin position="159"/>
        <end position="200"/>
    </location>
</feature>
<evidence type="ECO:0000256" key="1">
    <source>
        <dbReference type="SAM" id="Coils"/>
    </source>
</evidence>
<organism evidence="3 4">
    <name type="scientific">Dreissena polymorpha</name>
    <name type="common">Zebra mussel</name>
    <name type="synonym">Mytilus polymorpha</name>
    <dbReference type="NCBI Taxonomy" id="45954"/>
    <lineage>
        <taxon>Eukaryota</taxon>
        <taxon>Metazoa</taxon>
        <taxon>Spiralia</taxon>
        <taxon>Lophotrochozoa</taxon>
        <taxon>Mollusca</taxon>
        <taxon>Bivalvia</taxon>
        <taxon>Autobranchia</taxon>
        <taxon>Heteroconchia</taxon>
        <taxon>Euheterodonta</taxon>
        <taxon>Imparidentia</taxon>
        <taxon>Neoheterodontei</taxon>
        <taxon>Myida</taxon>
        <taxon>Dreissenoidea</taxon>
        <taxon>Dreissenidae</taxon>
        <taxon>Dreissena</taxon>
    </lineage>
</organism>
<feature type="compositionally biased region" description="Low complexity" evidence="2">
    <location>
        <begin position="200"/>
        <end position="209"/>
    </location>
</feature>
<dbReference type="Proteomes" id="UP000828390">
    <property type="component" value="Unassembled WGS sequence"/>
</dbReference>
<dbReference type="EMBL" id="JAIWYP010000002">
    <property type="protein sequence ID" value="KAH3869570.1"/>
    <property type="molecule type" value="Genomic_DNA"/>
</dbReference>
<evidence type="ECO:0000256" key="2">
    <source>
        <dbReference type="SAM" id="MobiDB-lite"/>
    </source>
</evidence>
<accession>A0A9D4M2G2</accession>
<reference evidence="3" key="1">
    <citation type="journal article" date="2019" name="bioRxiv">
        <title>The Genome of the Zebra Mussel, Dreissena polymorpha: A Resource for Invasive Species Research.</title>
        <authorList>
            <person name="McCartney M.A."/>
            <person name="Auch B."/>
            <person name="Kono T."/>
            <person name="Mallez S."/>
            <person name="Zhang Y."/>
            <person name="Obille A."/>
            <person name="Becker A."/>
            <person name="Abrahante J.E."/>
            <person name="Garbe J."/>
            <person name="Badalamenti J.P."/>
            <person name="Herman A."/>
            <person name="Mangelson H."/>
            <person name="Liachko I."/>
            <person name="Sullivan S."/>
            <person name="Sone E.D."/>
            <person name="Koren S."/>
            <person name="Silverstein K.A.T."/>
            <person name="Beckman K.B."/>
            <person name="Gohl D.M."/>
        </authorList>
    </citation>
    <scope>NUCLEOTIDE SEQUENCE</scope>
    <source>
        <strain evidence="3">Duluth1</strain>
        <tissue evidence="3">Whole animal</tissue>
    </source>
</reference>
<gene>
    <name evidence="3" type="ORF">DPMN_032739</name>
</gene>
<keyword evidence="1" id="KW-0175">Coiled coil</keyword>
<feature type="non-terminal residue" evidence="3">
    <location>
        <position position="248"/>
    </location>
</feature>
<evidence type="ECO:0000313" key="3">
    <source>
        <dbReference type="EMBL" id="KAH3869570.1"/>
    </source>
</evidence>
<feature type="region of interest" description="Disordered" evidence="2">
    <location>
        <begin position="65"/>
        <end position="125"/>
    </location>
</feature>
<comment type="caution">
    <text evidence="3">The sequence shown here is derived from an EMBL/GenBank/DDBJ whole genome shotgun (WGS) entry which is preliminary data.</text>
</comment>
<feature type="compositionally biased region" description="Basic and acidic residues" evidence="2">
    <location>
        <begin position="105"/>
        <end position="119"/>
    </location>
</feature>
<keyword evidence="4" id="KW-1185">Reference proteome</keyword>
<sequence length="248" mass="27095">MKMSVDGGLVLIPSTAGLTSASEHYIMSSADALALTSVPMSVMTTLQSVPHTDIVAAAAAAAIHNDDIPDDEDDENNCDRDQGEDEEDASGSRRPIRIVIEQDGEGAHSSDIEIKHEPPPLEAPSQIQPVSISAHQLQQLQTATLLPAHAIIEMLPQHLIEHQQLLQQQHQQLQQQQAQLQQYQQQVQFELQQQQQQQQNQQQSVQTPQKTGKGGKSKSNAANNNNISANNNNNNNEDSEENSENGGK</sequence>
<feature type="compositionally biased region" description="Acidic residues" evidence="2">
    <location>
        <begin position="237"/>
        <end position="248"/>
    </location>
</feature>
<feature type="region of interest" description="Disordered" evidence="2">
    <location>
        <begin position="200"/>
        <end position="248"/>
    </location>
</feature>
<dbReference type="AlphaFoldDB" id="A0A9D4M2G2"/>
<feature type="compositionally biased region" description="Low complexity" evidence="2">
    <location>
        <begin position="217"/>
        <end position="236"/>
    </location>
</feature>
<evidence type="ECO:0000313" key="4">
    <source>
        <dbReference type="Proteomes" id="UP000828390"/>
    </source>
</evidence>
<proteinExistence type="predicted"/>
<feature type="compositionally biased region" description="Acidic residues" evidence="2">
    <location>
        <begin position="68"/>
        <end position="89"/>
    </location>
</feature>
<name>A0A9D4M2G2_DREPO</name>
<reference evidence="3" key="2">
    <citation type="submission" date="2020-11" db="EMBL/GenBank/DDBJ databases">
        <authorList>
            <person name="McCartney M.A."/>
            <person name="Auch B."/>
            <person name="Kono T."/>
            <person name="Mallez S."/>
            <person name="Becker A."/>
            <person name="Gohl D.M."/>
            <person name="Silverstein K.A.T."/>
            <person name="Koren S."/>
            <person name="Bechman K.B."/>
            <person name="Herman A."/>
            <person name="Abrahante J.E."/>
            <person name="Garbe J."/>
        </authorList>
    </citation>
    <scope>NUCLEOTIDE SEQUENCE</scope>
    <source>
        <strain evidence="3">Duluth1</strain>
        <tissue evidence="3">Whole animal</tissue>
    </source>
</reference>
<protein>
    <submittedName>
        <fullName evidence="3">Uncharacterized protein</fullName>
    </submittedName>
</protein>